<gene>
    <name evidence="1" type="ORF">AYBTSS11_LOCUS27504</name>
</gene>
<evidence type="ECO:0000313" key="2">
    <source>
        <dbReference type="Proteomes" id="UP001189624"/>
    </source>
</evidence>
<dbReference type="Gramene" id="rna-AYBTSS11_LOCUS27504">
    <property type="protein sequence ID" value="CAJ1975391.1"/>
    <property type="gene ID" value="gene-AYBTSS11_LOCUS27504"/>
</dbReference>
<proteinExistence type="predicted"/>
<dbReference type="EMBL" id="OY731406">
    <property type="protein sequence ID" value="CAJ1975391.1"/>
    <property type="molecule type" value="Genomic_DNA"/>
</dbReference>
<keyword evidence="2" id="KW-1185">Reference proteome</keyword>
<organism evidence="1 2">
    <name type="scientific">Sphenostylis stenocarpa</name>
    <dbReference type="NCBI Taxonomy" id="92480"/>
    <lineage>
        <taxon>Eukaryota</taxon>
        <taxon>Viridiplantae</taxon>
        <taxon>Streptophyta</taxon>
        <taxon>Embryophyta</taxon>
        <taxon>Tracheophyta</taxon>
        <taxon>Spermatophyta</taxon>
        <taxon>Magnoliopsida</taxon>
        <taxon>eudicotyledons</taxon>
        <taxon>Gunneridae</taxon>
        <taxon>Pentapetalae</taxon>
        <taxon>rosids</taxon>
        <taxon>fabids</taxon>
        <taxon>Fabales</taxon>
        <taxon>Fabaceae</taxon>
        <taxon>Papilionoideae</taxon>
        <taxon>50 kb inversion clade</taxon>
        <taxon>NPAAA clade</taxon>
        <taxon>indigoferoid/millettioid clade</taxon>
        <taxon>Phaseoleae</taxon>
        <taxon>Sphenostylis</taxon>
    </lineage>
</organism>
<dbReference type="Proteomes" id="UP001189624">
    <property type="component" value="Chromosome 9"/>
</dbReference>
<dbReference type="AlphaFoldDB" id="A0AA86TF26"/>
<sequence>MALERRLFVFRDHSHHNILYVFGGLVKLLKSLEAAVHRSLPESLRVIDEAVDAYAYTRCCGADVPILCGYCGDHRFNFLKLYGERFED</sequence>
<protein>
    <submittedName>
        <fullName evidence="1">Uncharacterized protein</fullName>
    </submittedName>
</protein>
<accession>A0AA86TF26</accession>
<name>A0AA86TF26_9FABA</name>
<reference evidence="1" key="1">
    <citation type="submission" date="2023-10" db="EMBL/GenBank/DDBJ databases">
        <authorList>
            <person name="Domelevo Entfellner J.-B."/>
        </authorList>
    </citation>
    <scope>NUCLEOTIDE SEQUENCE</scope>
</reference>
<evidence type="ECO:0000313" key="1">
    <source>
        <dbReference type="EMBL" id="CAJ1975391.1"/>
    </source>
</evidence>